<protein>
    <submittedName>
        <fullName evidence="15">Outer membrane cobalamin receptor protein</fullName>
    </submittedName>
</protein>
<evidence type="ECO:0000256" key="7">
    <source>
        <dbReference type="ARBA" id="ARBA00023136"/>
    </source>
</evidence>
<keyword evidence="2 10" id="KW-0813">Transport</keyword>
<evidence type="ECO:0000256" key="9">
    <source>
        <dbReference type="ARBA" id="ARBA00023237"/>
    </source>
</evidence>
<organism evidence="15 16">
    <name type="scientific">Owenweeksia hongkongensis (strain DSM 17368 / CIP 108786 / JCM 12287 / NRRL B-23963 / UST20020801)</name>
    <dbReference type="NCBI Taxonomy" id="926562"/>
    <lineage>
        <taxon>Bacteria</taxon>
        <taxon>Pseudomonadati</taxon>
        <taxon>Bacteroidota</taxon>
        <taxon>Flavobacteriia</taxon>
        <taxon>Flavobacteriales</taxon>
        <taxon>Owenweeksiaceae</taxon>
        <taxon>Owenweeksia</taxon>
    </lineage>
</organism>
<evidence type="ECO:0000256" key="8">
    <source>
        <dbReference type="ARBA" id="ARBA00023170"/>
    </source>
</evidence>
<dbReference type="InterPro" id="IPR000531">
    <property type="entry name" value="Beta-barrel_TonB"/>
</dbReference>
<keyword evidence="8 15" id="KW-0675">Receptor</keyword>
<feature type="domain" description="TonB-dependent receptor-like beta-barrel" evidence="13">
    <location>
        <begin position="295"/>
        <end position="714"/>
    </location>
</feature>
<dbReference type="Proteomes" id="UP000005631">
    <property type="component" value="Chromosome"/>
</dbReference>
<dbReference type="OrthoDB" id="9764669at2"/>
<feature type="chain" id="PRO_5003515560" evidence="12">
    <location>
        <begin position="19"/>
        <end position="755"/>
    </location>
</feature>
<comment type="subcellular location">
    <subcellularLocation>
        <location evidence="1 10">Cell outer membrane</location>
        <topology evidence="1 10">Multi-pass membrane protein</topology>
    </subcellularLocation>
</comment>
<gene>
    <name evidence="15" type="ordered locus">Oweho_0320</name>
</gene>
<dbReference type="Gene3D" id="2.170.130.10">
    <property type="entry name" value="TonB-dependent receptor, plug domain"/>
    <property type="match status" value="1"/>
</dbReference>
<evidence type="ECO:0000313" key="15">
    <source>
        <dbReference type="EMBL" id="AEV31341.1"/>
    </source>
</evidence>
<keyword evidence="4 10" id="KW-0812">Transmembrane</keyword>
<evidence type="ECO:0000313" key="16">
    <source>
        <dbReference type="Proteomes" id="UP000005631"/>
    </source>
</evidence>
<dbReference type="Pfam" id="PF00593">
    <property type="entry name" value="TonB_dep_Rec_b-barrel"/>
    <property type="match status" value="1"/>
</dbReference>
<dbReference type="PROSITE" id="PS52016">
    <property type="entry name" value="TONB_DEPENDENT_REC_3"/>
    <property type="match status" value="1"/>
</dbReference>
<keyword evidence="5 12" id="KW-0732">Signal</keyword>
<dbReference type="GO" id="GO:0044718">
    <property type="term" value="P:siderophore transmembrane transport"/>
    <property type="evidence" value="ECO:0007669"/>
    <property type="project" value="TreeGrafter"/>
</dbReference>
<comment type="similarity">
    <text evidence="10 11">Belongs to the TonB-dependent receptor family.</text>
</comment>
<dbReference type="InterPro" id="IPR037066">
    <property type="entry name" value="Plug_dom_sf"/>
</dbReference>
<dbReference type="SUPFAM" id="SSF56935">
    <property type="entry name" value="Porins"/>
    <property type="match status" value="1"/>
</dbReference>
<evidence type="ECO:0000256" key="6">
    <source>
        <dbReference type="ARBA" id="ARBA00023077"/>
    </source>
</evidence>
<dbReference type="KEGG" id="oho:Oweho_0320"/>
<dbReference type="InterPro" id="IPR008969">
    <property type="entry name" value="CarboxyPept-like_regulatory"/>
</dbReference>
<dbReference type="eggNOG" id="COG4206">
    <property type="taxonomic scope" value="Bacteria"/>
</dbReference>
<dbReference type="InterPro" id="IPR012910">
    <property type="entry name" value="Plug_dom"/>
</dbReference>
<dbReference type="PANTHER" id="PTHR30069">
    <property type="entry name" value="TONB-DEPENDENT OUTER MEMBRANE RECEPTOR"/>
    <property type="match status" value="1"/>
</dbReference>
<dbReference type="InterPro" id="IPR036942">
    <property type="entry name" value="Beta-barrel_TonB_sf"/>
</dbReference>
<keyword evidence="16" id="KW-1185">Reference proteome</keyword>
<evidence type="ECO:0000256" key="11">
    <source>
        <dbReference type="RuleBase" id="RU003357"/>
    </source>
</evidence>
<accession>G8R818</accession>
<dbReference type="GO" id="GO:0015344">
    <property type="term" value="F:siderophore uptake transmembrane transporter activity"/>
    <property type="evidence" value="ECO:0007669"/>
    <property type="project" value="TreeGrafter"/>
</dbReference>
<sequence length="755" mass="84684">MKYFSLLYLFLFSAVSFAQLSLQVNDEHTDNPVEGAHVSFISASDSTYAVTDAKGKITFKAAGSGEVRITHISYLPISKNISAGKSNTIYLSPLQTGLDEVVVTGHARPVMASQSVRNIRVIDAQRIDQQGAVNLGELLSNDLNFRVSEDAVLGSQLSLQGLSGSKIKILVDGVPIIGRLDGNIDLNQINLNDIERVEVVEGPMAVQYGTDAVAGTINLITKRKATNEVDVNLNGYYETVGRYNFDGSVGIPLGKFQGNIGLGRNYFDGYSPNEESRDFQWNPKEQYFANASLQRRFNKVMARYRFDFFDENIVNRGAVGSMSDNVVPVDTGGAWYYPQALDDTYRTIRVNNALYADYYPREDMKVKAFVAYNYYQRQKETTIKNLNTGDESIFPGTDAQDTTTFAMLSSRMFYQHDWIPNKLNYQLGYDFSYEENIGQRIEGDFKDITDLALFATAEYKPIKSINIQPGLRYAYNSRFDAPLISSLALRYQISEKYILRASFGQGFRAPSLKEMYFLFVDENHNILGNEGLQAETSNNYQLSLNYSRSYSNANVEASVSGFFNDIRNEIRLVSVITPDSTDNRGLYRNENIARTQTTGGTVTIKTTLYNFQIETGATFIGMKNYLAFNDVATATGNEGFNFYPQLRFNINYNFKKIGLRPALFMNYTGKRSDLALNIDGDLITTTYDNYTMAEFTIQKSFLKEKLILTVGSKNLFDVTQINANNTVSGGAHTTGGGSIPLSYGRTYFTRLQWSF</sequence>
<dbReference type="RefSeq" id="WP_014200702.1">
    <property type="nucleotide sequence ID" value="NC_016599.1"/>
</dbReference>
<feature type="signal peptide" evidence="12">
    <location>
        <begin position="1"/>
        <end position="18"/>
    </location>
</feature>
<dbReference type="Pfam" id="PF07715">
    <property type="entry name" value="Plug"/>
    <property type="match status" value="1"/>
</dbReference>
<dbReference type="AlphaFoldDB" id="G8R818"/>
<reference evidence="15 16" key="1">
    <citation type="journal article" date="2012" name="Stand. Genomic Sci.">
        <title>Genome sequence of the orange-pigmented seawater bacterium Owenweeksia hongkongensis type strain (UST20020801(T)).</title>
        <authorList>
            <person name="Riedel T."/>
            <person name="Held B."/>
            <person name="Nolan M."/>
            <person name="Lucas S."/>
            <person name="Lapidus A."/>
            <person name="Tice H."/>
            <person name="Del Rio T.G."/>
            <person name="Cheng J.F."/>
            <person name="Han C."/>
            <person name="Tapia R."/>
            <person name="Goodwin L.A."/>
            <person name="Pitluck S."/>
            <person name="Liolios K."/>
            <person name="Mavromatis K."/>
            <person name="Pagani I."/>
            <person name="Ivanova N."/>
            <person name="Mikhailova N."/>
            <person name="Pati A."/>
            <person name="Chen A."/>
            <person name="Palaniappan K."/>
            <person name="Rohde M."/>
            <person name="Tindall B.J."/>
            <person name="Detter J.C."/>
            <person name="Goker M."/>
            <person name="Woyke T."/>
            <person name="Bristow J."/>
            <person name="Eisen J.A."/>
            <person name="Markowitz V."/>
            <person name="Hugenholtz P."/>
            <person name="Klenk H.P."/>
            <person name="Kyrpides N.C."/>
        </authorList>
    </citation>
    <scope>NUCLEOTIDE SEQUENCE</scope>
    <source>
        <strain evidence="16">DSM 17368 / JCM 12287 / NRRL B-23963</strain>
    </source>
</reference>
<feature type="domain" description="TonB-dependent receptor plug" evidence="14">
    <location>
        <begin position="116"/>
        <end position="216"/>
    </location>
</feature>
<dbReference type="STRING" id="926562.Oweho_0320"/>
<keyword evidence="7 10" id="KW-0472">Membrane</keyword>
<evidence type="ECO:0000259" key="13">
    <source>
        <dbReference type="Pfam" id="PF00593"/>
    </source>
</evidence>
<evidence type="ECO:0000256" key="3">
    <source>
        <dbReference type="ARBA" id="ARBA00022452"/>
    </source>
</evidence>
<dbReference type="EMBL" id="CP003156">
    <property type="protein sequence ID" value="AEV31341.1"/>
    <property type="molecule type" value="Genomic_DNA"/>
</dbReference>
<evidence type="ECO:0000256" key="5">
    <source>
        <dbReference type="ARBA" id="ARBA00022729"/>
    </source>
</evidence>
<dbReference type="HOGENOM" id="CLU_008287_18_0_10"/>
<keyword evidence="3 10" id="KW-1134">Transmembrane beta strand</keyword>
<evidence type="ECO:0000259" key="14">
    <source>
        <dbReference type="Pfam" id="PF07715"/>
    </source>
</evidence>
<evidence type="ECO:0000256" key="10">
    <source>
        <dbReference type="PROSITE-ProRule" id="PRU01360"/>
    </source>
</evidence>
<dbReference type="SUPFAM" id="SSF49464">
    <property type="entry name" value="Carboxypeptidase regulatory domain-like"/>
    <property type="match status" value="1"/>
</dbReference>
<keyword evidence="6 11" id="KW-0798">TonB box</keyword>
<dbReference type="PATRIC" id="fig|926562.3.peg.326"/>
<evidence type="ECO:0000256" key="2">
    <source>
        <dbReference type="ARBA" id="ARBA00022448"/>
    </source>
</evidence>
<evidence type="ECO:0000256" key="1">
    <source>
        <dbReference type="ARBA" id="ARBA00004571"/>
    </source>
</evidence>
<dbReference type="PANTHER" id="PTHR30069:SF29">
    <property type="entry name" value="HEMOGLOBIN AND HEMOGLOBIN-HAPTOGLOBIN-BINDING PROTEIN 1-RELATED"/>
    <property type="match status" value="1"/>
</dbReference>
<keyword evidence="9 10" id="KW-0998">Cell outer membrane</keyword>
<dbReference type="CDD" id="cd01347">
    <property type="entry name" value="ligand_gated_channel"/>
    <property type="match status" value="1"/>
</dbReference>
<evidence type="ECO:0000256" key="4">
    <source>
        <dbReference type="ARBA" id="ARBA00022692"/>
    </source>
</evidence>
<dbReference type="InterPro" id="IPR039426">
    <property type="entry name" value="TonB-dep_rcpt-like"/>
</dbReference>
<name>G8R818_OWEHD</name>
<dbReference type="GO" id="GO:0009279">
    <property type="term" value="C:cell outer membrane"/>
    <property type="evidence" value="ECO:0007669"/>
    <property type="project" value="UniProtKB-SubCell"/>
</dbReference>
<dbReference type="Gene3D" id="2.40.170.20">
    <property type="entry name" value="TonB-dependent receptor, beta-barrel domain"/>
    <property type="match status" value="1"/>
</dbReference>
<evidence type="ECO:0000256" key="12">
    <source>
        <dbReference type="SAM" id="SignalP"/>
    </source>
</evidence>
<proteinExistence type="inferred from homology"/>